<proteinExistence type="predicted"/>
<evidence type="ECO:0000256" key="1">
    <source>
        <dbReference type="SAM" id="MobiDB-lite"/>
    </source>
</evidence>
<dbReference type="AlphaFoldDB" id="A0A914V357"/>
<feature type="compositionally biased region" description="Polar residues" evidence="1">
    <location>
        <begin position="352"/>
        <end position="362"/>
    </location>
</feature>
<accession>A0A914V357</accession>
<dbReference type="SUPFAM" id="SSF48371">
    <property type="entry name" value="ARM repeat"/>
    <property type="match status" value="1"/>
</dbReference>
<dbReference type="GO" id="GO:0005634">
    <property type="term" value="C:nucleus"/>
    <property type="evidence" value="ECO:0007669"/>
    <property type="project" value="TreeGrafter"/>
</dbReference>
<dbReference type="WBParaSite" id="PSAMB.scaffold14695size1807.g36186.t1">
    <property type="protein sequence ID" value="PSAMB.scaffold14695size1807.g36186.t1"/>
    <property type="gene ID" value="PSAMB.scaffold14695size1807.g36186"/>
</dbReference>
<sequence length="537" mass="58650">MEALRELHAVMAAADSQDFVDKCEDWFDALSLHVGWRAESSTERDLAWLLLTDLVRESAVFPNLSRTLGSGKLQKRIVDALKQPMTAELLIFLNALVRFYPGSCGSNQADLTALALSALEHSDIVVRTSGADFLTLACRLGPAGEKGTLHTRAWTELTEKLLNTLKLHIAGSFDRELVVAQDLTPASYLKLRPLDSFAFDAVTQRVETLFMGLERSLEAGVELQLAPRFPMTSFMEVLQSALVKDVTDCPPEFLPRLHRAGLAALKFVSQAVGLHLAPFCRRLYQLLLDELLWAQQSAHHDLQEDACSALTNLIDQFGISTGAHLSFDRLWKAIGENIVGTGEKRSATQLMRASANAGQMSGNKKRKRKHGETSGHASDLFVGRRPQWRGKRSVLVASCSLLSSVLRMVGSFVKSEILTECQRSISALALSIAAARRRNELHDGTDVQVGVLSVLRQLLQIGHASVAAPAQIATTVFALCAQQVETRVRIEAQLGMAVCRTLSRPLMPSLESAVVSAAPKSAAATVEDDVEEPIILN</sequence>
<dbReference type="PANTHER" id="PTHR34105">
    <property type="entry name" value="PROLINE-, GLUTAMIC ACID- AND LEUCINE-RICH PROTEIN 1"/>
    <property type="match status" value="1"/>
</dbReference>
<evidence type="ECO:0000313" key="2">
    <source>
        <dbReference type="Proteomes" id="UP000887566"/>
    </source>
</evidence>
<evidence type="ECO:0000313" key="3">
    <source>
        <dbReference type="WBParaSite" id="PSAMB.scaffold14695size1807.g36186.t1"/>
    </source>
</evidence>
<name>A0A914V357_9BILA</name>
<dbReference type="InterPro" id="IPR016024">
    <property type="entry name" value="ARM-type_fold"/>
</dbReference>
<dbReference type="GO" id="GO:0006364">
    <property type="term" value="P:rRNA processing"/>
    <property type="evidence" value="ECO:0007669"/>
    <property type="project" value="TreeGrafter"/>
</dbReference>
<dbReference type="PANTHER" id="PTHR34105:SF1">
    <property type="entry name" value="PROLINE-, GLUTAMIC ACID- AND LEUCINE-RICH PROTEIN 1"/>
    <property type="match status" value="1"/>
</dbReference>
<dbReference type="Proteomes" id="UP000887566">
    <property type="component" value="Unplaced"/>
</dbReference>
<reference evidence="3" key="1">
    <citation type="submission" date="2022-11" db="UniProtKB">
        <authorList>
            <consortium name="WormBaseParasite"/>
        </authorList>
    </citation>
    <scope>IDENTIFICATION</scope>
</reference>
<keyword evidence="2" id="KW-1185">Reference proteome</keyword>
<organism evidence="2 3">
    <name type="scientific">Plectus sambesii</name>
    <dbReference type="NCBI Taxonomy" id="2011161"/>
    <lineage>
        <taxon>Eukaryota</taxon>
        <taxon>Metazoa</taxon>
        <taxon>Ecdysozoa</taxon>
        <taxon>Nematoda</taxon>
        <taxon>Chromadorea</taxon>
        <taxon>Plectida</taxon>
        <taxon>Plectina</taxon>
        <taxon>Plectoidea</taxon>
        <taxon>Plectidae</taxon>
        <taxon>Plectus</taxon>
    </lineage>
</organism>
<feature type="region of interest" description="Disordered" evidence="1">
    <location>
        <begin position="352"/>
        <end position="378"/>
    </location>
</feature>
<protein>
    <submittedName>
        <fullName evidence="3">Pre-rRNA-processing protein RIX1 N-terminal domain-containing protein</fullName>
    </submittedName>
</protein>